<sequence length="255" mass="29680">DIEEQLVTRGKIALVEYQERKFLAEVKEEDSNLLNKYDQVTLTLLDNKKIELKSNKETYPYKYVVFENNKDNKAYMLRINYFIQQMVSEVEKMARDAFLCERKLIFIVPEQPDEEDAEYLIKIRRPGKLGGGEAAEMEKYLGIRHDPLVQKQERASIAEVNASTSSFDAFERRGFRSRVKGIKEYIKVFENSKGTCEFDCDSCGYSTIETKQESKWNGEMRDGYRIVPKKILGNTGNRKGRDAVARAEVEYCENR</sequence>
<feature type="non-terminal residue" evidence="1">
    <location>
        <position position="1"/>
    </location>
</feature>
<dbReference type="EMBL" id="CAJVQC010080260">
    <property type="protein sequence ID" value="CAG8817844.1"/>
    <property type="molecule type" value="Genomic_DNA"/>
</dbReference>
<protein>
    <submittedName>
        <fullName evidence="1">22254_t:CDS:1</fullName>
    </submittedName>
</protein>
<gene>
    <name evidence="1" type="ORF">RPERSI_LOCUS24784</name>
</gene>
<proteinExistence type="predicted"/>
<dbReference type="Proteomes" id="UP000789920">
    <property type="component" value="Unassembled WGS sequence"/>
</dbReference>
<organism evidence="1 2">
    <name type="scientific">Racocetra persica</name>
    <dbReference type="NCBI Taxonomy" id="160502"/>
    <lineage>
        <taxon>Eukaryota</taxon>
        <taxon>Fungi</taxon>
        <taxon>Fungi incertae sedis</taxon>
        <taxon>Mucoromycota</taxon>
        <taxon>Glomeromycotina</taxon>
        <taxon>Glomeromycetes</taxon>
        <taxon>Diversisporales</taxon>
        <taxon>Gigasporaceae</taxon>
        <taxon>Racocetra</taxon>
    </lineage>
</organism>
<accession>A0ACA9S0G5</accession>
<evidence type="ECO:0000313" key="1">
    <source>
        <dbReference type="EMBL" id="CAG8817844.1"/>
    </source>
</evidence>
<reference evidence="1" key="1">
    <citation type="submission" date="2021-06" db="EMBL/GenBank/DDBJ databases">
        <authorList>
            <person name="Kallberg Y."/>
            <person name="Tangrot J."/>
            <person name="Rosling A."/>
        </authorList>
    </citation>
    <scope>NUCLEOTIDE SEQUENCE</scope>
    <source>
        <strain evidence="1">MA461A</strain>
    </source>
</reference>
<comment type="caution">
    <text evidence="1">The sequence shown here is derived from an EMBL/GenBank/DDBJ whole genome shotgun (WGS) entry which is preliminary data.</text>
</comment>
<name>A0ACA9S0G5_9GLOM</name>
<keyword evidence="2" id="KW-1185">Reference proteome</keyword>
<evidence type="ECO:0000313" key="2">
    <source>
        <dbReference type="Proteomes" id="UP000789920"/>
    </source>
</evidence>